<dbReference type="Gene3D" id="2.60.120.620">
    <property type="entry name" value="q2cbj1_9rhob like domain"/>
    <property type="match status" value="1"/>
</dbReference>
<dbReference type="Proteomes" id="UP000186817">
    <property type="component" value="Unassembled WGS sequence"/>
</dbReference>
<name>A0A1Q9E9N1_SYMMI</name>
<keyword evidence="3" id="KW-1185">Reference proteome</keyword>
<feature type="region of interest" description="Disordered" evidence="1">
    <location>
        <begin position="55"/>
        <end position="85"/>
    </location>
</feature>
<dbReference type="AlphaFoldDB" id="A0A1Q9E9N1"/>
<comment type="caution">
    <text evidence="2">The sequence shown here is derived from an EMBL/GenBank/DDBJ whole genome shotgun (WGS) entry which is preliminary data.</text>
</comment>
<dbReference type="OrthoDB" id="26525at2759"/>
<evidence type="ECO:0000313" key="2">
    <source>
        <dbReference type="EMBL" id="OLQ04130.1"/>
    </source>
</evidence>
<proteinExistence type="predicted"/>
<reference evidence="2 3" key="1">
    <citation type="submission" date="2016-02" db="EMBL/GenBank/DDBJ databases">
        <title>Genome analysis of coral dinoflagellate symbionts highlights evolutionary adaptations to a symbiotic lifestyle.</title>
        <authorList>
            <person name="Aranda M."/>
            <person name="Li Y."/>
            <person name="Liew Y.J."/>
            <person name="Baumgarten S."/>
            <person name="Simakov O."/>
            <person name="Wilson M."/>
            <person name="Piel J."/>
            <person name="Ashoor H."/>
            <person name="Bougouffa S."/>
            <person name="Bajic V.B."/>
            <person name="Ryu T."/>
            <person name="Ravasi T."/>
            <person name="Bayer T."/>
            <person name="Micklem G."/>
            <person name="Kim H."/>
            <person name="Bhak J."/>
            <person name="Lajeunesse T.C."/>
            <person name="Voolstra C.R."/>
        </authorList>
    </citation>
    <scope>NUCLEOTIDE SEQUENCE [LARGE SCALE GENOMIC DNA]</scope>
    <source>
        <strain evidence="2 3">CCMP2467</strain>
    </source>
</reference>
<evidence type="ECO:0000313" key="3">
    <source>
        <dbReference type="Proteomes" id="UP000186817"/>
    </source>
</evidence>
<evidence type="ECO:0008006" key="4">
    <source>
        <dbReference type="Google" id="ProtNLM"/>
    </source>
</evidence>
<gene>
    <name evidence="2" type="ORF">AK812_SmicGene12841</name>
</gene>
<sequence>MAIAFTPSTVQPVYSGGISKSSGCQTRQRVPQRAVLENEKSAKPGRSARLAVAATSVAASHSRGRRSERKSSSKRLKEISTAPSPSTWGPLMRSAMALIVLACLISSIVFGEQVDLDHALCLFGMWFIVRCIFSCGQKQREGNFVIEPTAFEQKGSGFSSKQLIGQRPSVGKARPNLRSAWQTLGCCLLLLSALAMDFSVNHLSTRPHVWVVDGAVSERFLDLVDNQLASSEGTVTSELRNGKSITSRSVEFGVDDVSRQLFETVAGFWGLLPEQSIESFVVSDICGEGQAPHVDHINLDDLPVHKLDFLDLTRQSSSPSNPRRVVPTISVVVYFNSVGGLQFPHSADKLGTIAAKRGRIVMFQNYVDTDRPHHDSMAAHCGVYLDSLPKRILVMGILANETPSFSPRRPGSTSPKPSLIYCPGTAQDPLRHDAPSYDYMRTADEMVEIEAARIREAEAIMRPPTPPRAKYSDARRGRMISSFSSRPHLGLFIEMKMLKPAESLVGITCRSLAGRDLCSLEADAETKVAGLRRQVKQKLDPEDKTNVILGKFMLDIA</sequence>
<dbReference type="EMBL" id="LSRX01000218">
    <property type="protein sequence ID" value="OLQ04130.1"/>
    <property type="molecule type" value="Genomic_DNA"/>
</dbReference>
<feature type="compositionally biased region" description="Basic and acidic residues" evidence="1">
    <location>
        <begin position="69"/>
        <end position="78"/>
    </location>
</feature>
<organism evidence="2 3">
    <name type="scientific">Symbiodinium microadriaticum</name>
    <name type="common">Dinoflagellate</name>
    <name type="synonym">Zooxanthella microadriatica</name>
    <dbReference type="NCBI Taxonomy" id="2951"/>
    <lineage>
        <taxon>Eukaryota</taxon>
        <taxon>Sar</taxon>
        <taxon>Alveolata</taxon>
        <taxon>Dinophyceae</taxon>
        <taxon>Suessiales</taxon>
        <taxon>Symbiodiniaceae</taxon>
        <taxon>Symbiodinium</taxon>
    </lineage>
</organism>
<evidence type="ECO:0000256" key="1">
    <source>
        <dbReference type="SAM" id="MobiDB-lite"/>
    </source>
</evidence>
<accession>A0A1Q9E9N1</accession>
<protein>
    <recommendedName>
        <fullName evidence="4">Prolyl 4-hydroxylase alpha subunit domain-containing protein</fullName>
    </recommendedName>
</protein>